<dbReference type="OrthoDB" id="1453014at2"/>
<reference evidence="3" key="1">
    <citation type="submission" date="2016-10" db="EMBL/GenBank/DDBJ databases">
        <authorList>
            <person name="Varghese N."/>
            <person name="Submissions S."/>
        </authorList>
    </citation>
    <scope>NUCLEOTIDE SEQUENCE [LARGE SCALE GENOMIC DNA]</scope>
    <source>
        <strain evidence="3">DSM 19315</strain>
    </source>
</reference>
<protein>
    <submittedName>
        <fullName evidence="2">Uncharacterized protein</fullName>
    </submittedName>
</protein>
<evidence type="ECO:0000313" key="2">
    <source>
        <dbReference type="EMBL" id="SFG59788.1"/>
    </source>
</evidence>
<keyword evidence="1" id="KW-0812">Transmembrane</keyword>
<feature type="transmembrane region" description="Helical" evidence="1">
    <location>
        <begin position="12"/>
        <end position="32"/>
    </location>
</feature>
<accession>A0A1I2T4R0</accession>
<sequence>MRSFLNFVSRPVSIFVLAILLILFNGLLMLSMPKEFALDLKFAYSASDVFFALDSMGTDMREFYRIGIWLLDFPYMLVYTLFFTGVIYRLWGENKLLLLPVVIGFFDLLENVMVLYLLDTFPDIPGVLANMASFFTTSKWIFVLFMMASVLGGLIRMIIHRKCSTETASRYEI</sequence>
<organism evidence="2 3">
    <name type="scientific">Algoriphagus hitonicola</name>
    <dbReference type="NCBI Taxonomy" id="435880"/>
    <lineage>
        <taxon>Bacteria</taxon>
        <taxon>Pseudomonadati</taxon>
        <taxon>Bacteroidota</taxon>
        <taxon>Cytophagia</taxon>
        <taxon>Cytophagales</taxon>
        <taxon>Cyclobacteriaceae</taxon>
        <taxon>Algoriphagus</taxon>
    </lineage>
</organism>
<dbReference type="Proteomes" id="UP000199642">
    <property type="component" value="Unassembled WGS sequence"/>
</dbReference>
<dbReference type="STRING" id="435880.SAMN04487988_105208"/>
<dbReference type="EMBL" id="FOPC01000005">
    <property type="protein sequence ID" value="SFG59788.1"/>
    <property type="molecule type" value="Genomic_DNA"/>
</dbReference>
<keyword evidence="3" id="KW-1185">Reference proteome</keyword>
<keyword evidence="1" id="KW-0472">Membrane</keyword>
<gene>
    <name evidence="2" type="ORF">SAMN04487988_105208</name>
</gene>
<feature type="transmembrane region" description="Helical" evidence="1">
    <location>
        <begin position="138"/>
        <end position="159"/>
    </location>
</feature>
<feature type="transmembrane region" description="Helical" evidence="1">
    <location>
        <begin position="66"/>
        <end position="90"/>
    </location>
</feature>
<dbReference type="AlphaFoldDB" id="A0A1I2T4R0"/>
<evidence type="ECO:0000256" key="1">
    <source>
        <dbReference type="SAM" id="Phobius"/>
    </source>
</evidence>
<keyword evidence="1" id="KW-1133">Transmembrane helix</keyword>
<feature type="transmembrane region" description="Helical" evidence="1">
    <location>
        <begin position="97"/>
        <end position="118"/>
    </location>
</feature>
<name>A0A1I2T4R0_9BACT</name>
<proteinExistence type="predicted"/>
<dbReference type="RefSeq" id="WP_092790847.1">
    <property type="nucleotide sequence ID" value="NZ_FOPC01000005.1"/>
</dbReference>
<evidence type="ECO:0000313" key="3">
    <source>
        <dbReference type="Proteomes" id="UP000199642"/>
    </source>
</evidence>